<dbReference type="RefSeq" id="XP_066696384.1">
    <property type="nucleotide sequence ID" value="XM_066846893.1"/>
</dbReference>
<organism evidence="3 4">
    <name type="scientific">Apiospora aurea</name>
    <dbReference type="NCBI Taxonomy" id="335848"/>
    <lineage>
        <taxon>Eukaryota</taxon>
        <taxon>Fungi</taxon>
        <taxon>Dikarya</taxon>
        <taxon>Ascomycota</taxon>
        <taxon>Pezizomycotina</taxon>
        <taxon>Sordariomycetes</taxon>
        <taxon>Xylariomycetidae</taxon>
        <taxon>Amphisphaeriales</taxon>
        <taxon>Apiosporaceae</taxon>
        <taxon>Apiospora</taxon>
    </lineage>
</organism>
<keyword evidence="2" id="KW-0812">Transmembrane</keyword>
<gene>
    <name evidence="3" type="ORF">PG986_010671</name>
</gene>
<keyword evidence="2" id="KW-0472">Membrane</keyword>
<name>A0ABR1Q2W8_9PEZI</name>
<evidence type="ECO:0000313" key="4">
    <source>
        <dbReference type="Proteomes" id="UP001391051"/>
    </source>
</evidence>
<evidence type="ECO:0000256" key="1">
    <source>
        <dbReference type="SAM" id="MobiDB-lite"/>
    </source>
</evidence>
<reference evidence="3 4" key="1">
    <citation type="submission" date="2023-01" db="EMBL/GenBank/DDBJ databases">
        <title>Analysis of 21 Apiospora genomes using comparative genomics revels a genus with tremendous synthesis potential of carbohydrate active enzymes and secondary metabolites.</title>
        <authorList>
            <person name="Sorensen T."/>
        </authorList>
    </citation>
    <scope>NUCLEOTIDE SEQUENCE [LARGE SCALE GENOMIC DNA]</scope>
    <source>
        <strain evidence="3 4">CBS 24483</strain>
    </source>
</reference>
<feature type="region of interest" description="Disordered" evidence="1">
    <location>
        <begin position="63"/>
        <end position="86"/>
    </location>
</feature>
<evidence type="ECO:0000313" key="3">
    <source>
        <dbReference type="EMBL" id="KAK7946350.1"/>
    </source>
</evidence>
<dbReference type="Proteomes" id="UP001391051">
    <property type="component" value="Unassembled WGS sequence"/>
</dbReference>
<keyword evidence="4" id="KW-1185">Reference proteome</keyword>
<protein>
    <submittedName>
        <fullName evidence="3">Uncharacterized protein</fullName>
    </submittedName>
</protein>
<comment type="caution">
    <text evidence="3">The sequence shown here is derived from an EMBL/GenBank/DDBJ whole genome shotgun (WGS) entry which is preliminary data.</text>
</comment>
<feature type="transmembrane region" description="Helical" evidence="2">
    <location>
        <begin position="91"/>
        <end position="115"/>
    </location>
</feature>
<proteinExistence type="predicted"/>
<evidence type="ECO:0000256" key="2">
    <source>
        <dbReference type="SAM" id="Phobius"/>
    </source>
</evidence>
<dbReference type="EMBL" id="JAQQWE010000007">
    <property type="protein sequence ID" value="KAK7946350.1"/>
    <property type="molecule type" value="Genomic_DNA"/>
</dbReference>
<accession>A0ABR1Q2W8</accession>
<keyword evidence="2" id="KW-1133">Transmembrane helix</keyword>
<dbReference type="GeneID" id="92079955"/>
<sequence>MKPPNTNQCPFSYSYYSSYVTFHIYRDFEKTHTDPITQFSCISTGEYTGVTLWRDFSKLLHPSTTSSSVPTQSHSAPKPGSSPEPSGSSRIWIVGAVLGPIAACVLVGALVFFLAKRKSRGKLSSGAAKGDNGHGNDEMMAHGGHDYDQPMRVGAYLGLKKLDDNAGPAKGLSIFLPEGTIAEIENIAKAAFDLPKPSYKLLPKPIVDFVAGATCLFGGYSPVSMVVKKNPRLWAKQASLKLPITSTSPQLLLHQHQLISGLGKANSTSVLNMSPGADLLSKPGEDLLKSGLSRMLRLLQEGFQW</sequence>